<name>A0A437CDD1_ORYJA</name>
<keyword evidence="9" id="KW-1185">Reference proteome</keyword>
<feature type="repeat" description="WD" evidence="3">
    <location>
        <begin position="209"/>
        <end position="251"/>
    </location>
</feature>
<dbReference type="InterPro" id="IPR015943">
    <property type="entry name" value="WD40/YVTN_repeat-like_dom_sf"/>
</dbReference>
<feature type="repeat" description="WD" evidence="3">
    <location>
        <begin position="159"/>
        <end position="193"/>
    </location>
</feature>
<proteinExistence type="inferred from homology"/>
<dbReference type="InterPro" id="IPR019775">
    <property type="entry name" value="WD40_repeat_CS"/>
</dbReference>
<gene>
    <name evidence="8" type="ORF">OJAV_G00184510</name>
</gene>
<organism evidence="8 9">
    <name type="scientific">Oryzias javanicus</name>
    <name type="common">Javanese ricefish</name>
    <name type="synonym">Aplocheilus javanicus</name>
    <dbReference type="NCBI Taxonomy" id="123683"/>
    <lineage>
        <taxon>Eukaryota</taxon>
        <taxon>Metazoa</taxon>
        <taxon>Chordata</taxon>
        <taxon>Craniata</taxon>
        <taxon>Vertebrata</taxon>
        <taxon>Euteleostomi</taxon>
        <taxon>Actinopterygii</taxon>
        <taxon>Neopterygii</taxon>
        <taxon>Teleostei</taxon>
        <taxon>Neoteleostei</taxon>
        <taxon>Acanthomorphata</taxon>
        <taxon>Ovalentaria</taxon>
        <taxon>Atherinomorphae</taxon>
        <taxon>Beloniformes</taxon>
        <taxon>Adrianichthyidae</taxon>
        <taxon>Oryziinae</taxon>
        <taxon>Oryzias</taxon>
    </lineage>
</organism>
<dbReference type="InterPro" id="IPR001680">
    <property type="entry name" value="WD40_rpt"/>
</dbReference>
<dbReference type="SUPFAM" id="SSF50978">
    <property type="entry name" value="WD40 repeat-like"/>
    <property type="match status" value="1"/>
</dbReference>
<dbReference type="PROSITE" id="PS00678">
    <property type="entry name" value="WD_REPEATS_1"/>
    <property type="match status" value="2"/>
</dbReference>
<reference evidence="8 9" key="1">
    <citation type="submission" date="2018-11" db="EMBL/GenBank/DDBJ databases">
        <authorList>
            <person name="Lopez-Roques C."/>
            <person name="Donnadieu C."/>
            <person name="Bouchez O."/>
            <person name="Klopp C."/>
            <person name="Cabau C."/>
            <person name="Zahm M."/>
        </authorList>
    </citation>
    <scope>NUCLEOTIDE SEQUENCE [LARGE SCALE GENOMIC DNA]</scope>
    <source>
        <strain evidence="8">RS831</strain>
        <tissue evidence="8">Whole body</tissue>
    </source>
</reference>
<dbReference type="PANTHER" id="PTHR10856">
    <property type="entry name" value="CORONIN"/>
    <property type="match status" value="1"/>
</dbReference>
<sequence>MQMPERAAAVSSCRGAFVCEQPCINSSTNVEAEARRHGSRGNAQRRCQEKPRGSCRRTRTHTSKGLFEGRTLKPGRTSLTKMSWCSSFRGSKFRHVFGKPATREHSYDGVPITHSVHDNHYCSANPCFIAVVTECTAGGGFLVLPIHHTGRVVPQHPRVCGHRGRVLDVKWNPFDDYSIASCSEDCTVKIWDIPAFGLQQNLTKARKTLVGHSRRVAIIEWHPTAENLLLSSAYDYKVLLWDISQAGAVILHPVRVILMPVHHRYPSEALLLSVSFNSDGSRLAVTSKDRRVRVLDPRLGKILQVSSYKSHRANKVLYIDGLKMLLSTGSSSWKHRQMVLWDAEDLSEPLYEEDLDGSAGVLFPFYDPDTHMLYLAGKGDGNIRFYELSAEKPFISFLNEYRSVLPQKGLGVMPKRGLDVMACEVFRFYRLIAVKDLVEPLSMIVPRKKTEVFQEDLYPLTAGNQAAVTAREWLLGINRDPVLISLNPEIKPENPYAEVSNERLSSIGFMLAPPPGVVTEDQDFIELAFLEEQLAYQDAKYPEDGDDLLSEWQADETRLPLWTYCCEPVETPPPPGDHELLQAFYRQQDQIRDLRMELTQKEVRILQLELEIKNYRNHMRANF</sequence>
<dbReference type="Pfam" id="PF16300">
    <property type="entry name" value="WD40_4"/>
    <property type="match status" value="1"/>
</dbReference>
<feature type="compositionally biased region" description="Basic residues" evidence="6">
    <location>
        <begin position="53"/>
        <end position="62"/>
    </location>
</feature>
<dbReference type="PROSITE" id="PS50294">
    <property type="entry name" value="WD_REPEATS_REGION"/>
    <property type="match status" value="2"/>
</dbReference>
<dbReference type="GO" id="GO:0051015">
    <property type="term" value="F:actin filament binding"/>
    <property type="evidence" value="ECO:0007669"/>
    <property type="project" value="TreeGrafter"/>
</dbReference>
<keyword evidence="1 3" id="KW-0853">WD repeat</keyword>
<dbReference type="InterPro" id="IPR036322">
    <property type="entry name" value="WD40_repeat_dom_sf"/>
</dbReference>
<comment type="similarity">
    <text evidence="4">Belongs to the WD repeat coronin family.</text>
</comment>
<dbReference type="Proteomes" id="UP000283210">
    <property type="component" value="Chromosome 18"/>
</dbReference>
<evidence type="ECO:0000256" key="4">
    <source>
        <dbReference type="RuleBase" id="RU280818"/>
    </source>
</evidence>
<dbReference type="PROSITE" id="PS50082">
    <property type="entry name" value="WD_REPEATS_2"/>
    <property type="match status" value="2"/>
</dbReference>
<evidence type="ECO:0000313" key="8">
    <source>
        <dbReference type="EMBL" id="RVE60822.1"/>
    </source>
</evidence>
<dbReference type="Gene3D" id="2.130.10.10">
    <property type="entry name" value="YVTN repeat-like/Quinoprotein amine dehydrogenase"/>
    <property type="match status" value="1"/>
</dbReference>
<keyword evidence="5" id="KW-0175">Coiled coil</keyword>
<dbReference type="OrthoDB" id="1850764at2759"/>
<reference evidence="8 9" key="2">
    <citation type="submission" date="2019-01" db="EMBL/GenBank/DDBJ databases">
        <title>A chromosome length genome reference of the Java medaka (oryzias javanicus).</title>
        <authorList>
            <person name="Herpin A."/>
            <person name="Takehana Y."/>
            <person name="Naruse K."/>
            <person name="Ansai S."/>
            <person name="Kawaguchi M."/>
        </authorList>
    </citation>
    <scope>NUCLEOTIDE SEQUENCE [LARGE SCALE GENOMIC DNA]</scope>
    <source>
        <strain evidence="8">RS831</strain>
        <tissue evidence="8">Whole body</tissue>
    </source>
</reference>
<evidence type="ECO:0000256" key="5">
    <source>
        <dbReference type="SAM" id="Coils"/>
    </source>
</evidence>
<evidence type="ECO:0000313" key="9">
    <source>
        <dbReference type="Proteomes" id="UP000283210"/>
    </source>
</evidence>
<dbReference type="SMART" id="SM00320">
    <property type="entry name" value="WD40"/>
    <property type="match status" value="3"/>
</dbReference>
<feature type="region of interest" description="Disordered" evidence="6">
    <location>
        <begin position="34"/>
        <end position="62"/>
    </location>
</feature>
<dbReference type="EMBL" id="CM012454">
    <property type="protein sequence ID" value="RVE60822.1"/>
    <property type="molecule type" value="Genomic_DNA"/>
</dbReference>
<evidence type="ECO:0000256" key="6">
    <source>
        <dbReference type="SAM" id="MobiDB-lite"/>
    </source>
</evidence>
<keyword evidence="2 4" id="KW-0677">Repeat</keyword>
<evidence type="ECO:0000259" key="7">
    <source>
        <dbReference type="SMART" id="SM01166"/>
    </source>
</evidence>
<dbReference type="InterPro" id="IPR015505">
    <property type="entry name" value="Coronin"/>
</dbReference>
<dbReference type="Pfam" id="PF00400">
    <property type="entry name" value="WD40"/>
    <property type="match status" value="3"/>
</dbReference>
<evidence type="ECO:0000256" key="1">
    <source>
        <dbReference type="ARBA" id="ARBA00022574"/>
    </source>
</evidence>
<dbReference type="Pfam" id="PF08953">
    <property type="entry name" value="DUF1899"/>
    <property type="match status" value="1"/>
</dbReference>
<dbReference type="SMART" id="SM01166">
    <property type="entry name" value="DUF1899"/>
    <property type="match status" value="1"/>
</dbReference>
<evidence type="ECO:0000256" key="2">
    <source>
        <dbReference type="ARBA" id="ARBA00022737"/>
    </source>
</evidence>
<feature type="coiled-coil region" evidence="5">
    <location>
        <begin position="591"/>
        <end position="618"/>
    </location>
</feature>
<feature type="domain" description="DUF1899" evidence="7">
    <location>
        <begin position="87"/>
        <end position="150"/>
    </location>
</feature>
<accession>A0A437CDD1</accession>
<protein>
    <recommendedName>
        <fullName evidence="4">Coronin</fullName>
    </recommendedName>
</protein>
<dbReference type="InterPro" id="IPR015048">
    <property type="entry name" value="DUF1899"/>
</dbReference>
<dbReference type="SMART" id="SM01167">
    <property type="entry name" value="DUF1900"/>
    <property type="match status" value="1"/>
</dbReference>
<dbReference type="PANTHER" id="PTHR10856:SF2">
    <property type="entry name" value="CORONIN-2A"/>
    <property type="match status" value="1"/>
</dbReference>
<dbReference type="AlphaFoldDB" id="A0A437CDD1"/>
<evidence type="ECO:0000256" key="3">
    <source>
        <dbReference type="PROSITE-ProRule" id="PRU00221"/>
    </source>
</evidence>